<feature type="chain" id="PRO_5023845023" description="Ig-like domain-containing protein" evidence="7">
    <location>
        <begin position="19"/>
        <end position="152"/>
    </location>
</feature>
<keyword evidence="10" id="KW-1185">Reference proteome</keyword>
<dbReference type="GeneTree" id="ENSGT00940000153143"/>
<protein>
    <recommendedName>
        <fullName evidence="8">Ig-like domain-containing protein</fullName>
    </recommendedName>
</protein>
<dbReference type="PANTHER" id="PTHR19256">
    <property type="entry name" value="T-CELL RECEPTOR GAMMA CHAIN"/>
    <property type="match status" value="1"/>
</dbReference>
<dbReference type="Gene3D" id="2.60.40.10">
    <property type="entry name" value="Immunoglobulins"/>
    <property type="match status" value="1"/>
</dbReference>
<dbReference type="SMART" id="SM00409">
    <property type="entry name" value="IG"/>
    <property type="match status" value="1"/>
</dbReference>
<keyword evidence="2" id="KW-0812">Transmembrane</keyword>
<dbReference type="InterPro" id="IPR013783">
    <property type="entry name" value="Ig-like_fold"/>
</dbReference>
<keyword evidence="5" id="KW-0675">Receptor</keyword>
<dbReference type="FunCoup" id="A0A0B4J1Q6">
    <property type="interactions" value="139"/>
</dbReference>
<dbReference type="InterPro" id="IPR003599">
    <property type="entry name" value="Ig_sub"/>
</dbReference>
<evidence type="ECO:0000256" key="3">
    <source>
        <dbReference type="ARBA" id="ARBA00022989"/>
    </source>
</evidence>
<feature type="domain" description="Ig-like" evidence="8">
    <location>
        <begin position="14"/>
        <end position="111"/>
    </location>
</feature>
<reference evidence="9 10" key="1">
    <citation type="journal article" date="2011" name="Nature">
        <title>A high-resolution map of human evolutionary constraint using 29 mammals.</title>
        <authorList>
            <person name="Lindblad-Toh K."/>
            <person name="Garber M."/>
            <person name="Zuk O."/>
            <person name="Lin M.F."/>
            <person name="Parker B.J."/>
            <person name="Washietl S."/>
            <person name="Kheradpour P."/>
            <person name="Ernst J."/>
            <person name="Jordan G."/>
            <person name="Mauceli E."/>
            <person name="Ward L.D."/>
            <person name="Lowe C.B."/>
            <person name="Holloway A.K."/>
            <person name="Clamp M."/>
            <person name="Gnerre S."/>
            <person name="Alfoldi J."/>
            <person name="Beal K."/>
            <person name="Chang J."/>
            <person name="Clawson H."/>
            <person name="Cuff J."/>
            <person name="Di Palma F."/>
            <person name="Fitzgerald S."/>
            <person name="Flicek P."/>
            <person name="Guttman M."/>
            <person name="Hubisz M.J."/>
            <person name="Jaffe D.B."/>
            <person name="Jungreis I."/>
            <person name="Kent W.J."/>
            <person name="Kostka D."/>
            <person name="Lara M."/>
            <person name="Martins A.L."/>
            <person name="Massingham T."/>
            <person name="Moltke I."/>
            <person name="Raney B.J."/>
            <person name="Rasmussen M.D."/>
            <person name="Robinson J."/>
            <person name="Stark A."/>
            <person name="Vilella A.J."/>
            <person name="Wen J."/>
            <person name="Xie X."/>
            <person name="Zody M.C."/>
            <person name="Baldwin J."/>
            <person name="Bloom T."/>
            <person name="Chin C.W."/>
            <person name="Heiman D."/>
            <person name="Nicol R."/>
            <person name="Nusbaum C."/>
            <person name="Young S."/>
            <person name="Wilkinson J."/>
            <person name="Worley K.C."/>
            <person name="Kovar C.L."/>
            <person name="Muzny D.M."/>
            <person name="Gibbs R.A."/>
            <person name="Cree A."/>
            <person name="Dihn H.H."/>
            <person name="Fowler G."/>
            <person name="Jhangiani S."/>
            <person name="Joshi V."/>
            <person name="Lee S."/>
            <person name="Lewis L.R."/>
            <person name="Nazareth L.V."/>
            <person name="Okwuonu G."/>
            <person name="Santibanez J."/>
            <person name="Warren W.C."/>
            <person name="Mardis E.R."/>
            <person name="Weinstock G.M."/>
            <person name="Wilson R.K."/>
            <person name="Delehaunty K."/>
            <person name="Dooling D."/>
            <person name="Fronik C."/>
            <person name="Fulton L."/>
            <person name="Fulton B."/>
            <person name="Graves T."/>
            <person name="Minx P."/>
            <person name="Sodergren E."/>
            <person name="Birney E."/>
            <person name="Margulies E.H."/>
            <person name="Herrero J."/>
            <person name="Green E.D."/>
            <person name="Haussler D."/>
            <person name="Siepel A."/>
            <person name="Goldman N."/>
            <person name="Pollard K.S."/>
            <person name="Pedersen J.S."/>
            <person name="Lander E.S."/>
            <person name="Kellis M."/>
        </authorList>
    </citation>
    <scope>NUCLEOTIDE SEQUENCE [LARGE SCALE GENOMIC DNA]</scope>
    <source>
        <strain evidence="9 10">Thorbecke inbred</strain>
    </source>
</reference>
<keyword evidence="7" id="KW-0732">Signal</keyword>
<dbReference type="InterPro" id="IPR007110">
    <property type="entry name" value="Ig-like_dom"/>
</dbReference>
<keyword evidence="6" id="KW-0393">Immunoglobulin domain</keyword>
<dbReference type="SUPFAM" id="SSF48726">
    <property type="entry name" value="Immunoglobulin"/>
    <property type="match status" value="1"/>
</dbReference>
<reference evidence="9" key="3">
    <citation type="submission" date="2025-09" db="UniProtKB">
        <authorList>
            <consortium name="Ensembl"/>
        </authorList>
    </citation>
    <scope>IDENTIFICATION</scope>
    <source>
        <strain evidence="9">Thorbecke</strain>
    </source>
</reference>
<dbReference type="InterPro" id="IPR036179">
    <property type="entry name" value="Ig-like_dom_sf"/>
</dbReference>
<dbReference type="InterPro" id="IPR051117">
    <property type="entry name" value="TRG_var/const_region"/>
</dbReference>
<dbReference type="PROSITE" id="PS50835">
    <property type="entry name" value="IG_LIKE"/>
    <property type="match status" value="1"/>
</dbReference>
<evidence type="ECO:0000256" key="1">
    <source>
        <dbReference type="ARBA" id="ARBA00004370"/>
    </source>
</evidence>
<dbReference type="InterPro" id="IPR013106">
    <property type="entry name" value="Ig_V-set"/>
</dbReference>
<evidence type="ECO:0000313" key="10">
    <source>
        <dbReference type="Proteomes" id="UP000001811"/>
    </source>
</evidence>
<evidence type="ECO:0000256" key="7">
    <source>
        <dbReference type="SAM" id="SignalP"/>
    </source>
</evidence>
<organism evidence="9 10">
    <name type="scientific">Oryctolagus cuniculus</name>
    <name type="common">Rabbit</name>
    <dbReference type="NCBI Taxonomy" id="9986"/>
    <lineage>
        <taxon>Eukaryota</taxon>
        <taxon>Metazoa</taxon>
        <taxon>Chordata</taxon>
        <taxon>Craniata</taxon>
        <taxon>Vertebrata</taxon>
        <taxon>Euteleostomi</taxon>
        <taxon>Mammalia</taxon>
        <taxon>Eutheria</taxon>
        <taxon>Euarchontoglires</taxon>
        <taxon>Glires</taxon>
        <taxon>Lagomorpha</taxon>
        <taxon>Leporidae</taxon>
        <taxon>Oryctolagus</taxon>
    </lineage>
</organism>
<sequence>MLWTVALLVAVLSPGSQTSSNSEKTMTVVTKPTGSSVTVTCSIPQQSGYIHWYRFQEGKAPQRLLYYDFSISSSIVDSGFSPVKYHAFRGTKICNFVLQNLEESDSGVHYCASSTGTVIPTCFVLHAKNCLWFLLVLKIGQSLPHFLLSTPP</sequence>
<dbReference type="Bgee" id="ENSOCUG00000025628">
    <property type="expression patterns" value="Expressed in uterus and 2 other cell types or tissues"/>
</dbReference>
<name>A0A0B4J1Q6_RABIT</name>
<keyword evidence="3" id="KW-1133">Transmembrane helix</keyword>
<evidence type="ECO:0000256" key="5">
    <source>
        <dbReference type="ARBA" id="ARBA00023170"/>
    </source>
</evidence>
<evidence type="ECO:0000256" key="6">
    <source>
        <dbReference type="ARBA" id="ARBA00023319"/>
    </source>
</evidence>
<dbReference type="eggNOG" id="ENOG502STC0">
    <property type="taxonomic scope" value="Eukaryota"/>
</dbReference>
<dbReference type="AlphaFoldDB" id="A0A0B4J1Q6"/>
<dbReference type="HOGENOM" id="CLU_077975_7_1_1"/>
<proteinExistence type="predicted"/>
<reference evidence="9" key="2">
    <citation type="submission" date="2025-08" db="UniProtKB">
        <authorList>
            <consortium name="Ensembl"/>
        </authorList>
    </citation>
    <scope>IDENTIFICATION</scope>
    <source>
        <strain evidence="9">Thorbecke</strain>
    </source>
</reference>
<dbReference type="Ensembl" id="ENSOCUT00000021733.2">
    <property type="protein sequence ID" value="ENSOCUP00000025162.2"/>
    <property type="gene ID" value="ENSOCUG00000025628.2"/>
</dbReference>
<evidence type="ECO:0000313" key="9">
    <source>
        <dbReference type="Ensembl" id="ENSOCUP00000025162.2"/>
    </source>
</evidence>
<dbReference type="InParanoid" id="A0A0B4J1Q6"/>
<dbReference type="Proteomes" id="UP000001811">
    <property type="component" value="Chromosome 10"/>
</dbReference>
<evidence type="ECO:0000256" key="2">
    <source>
        <dbReference type="ARBA" id="ARBA00022692"/>
    </source>
</evidence>
<feature type="signal peptide" evidence="7">
    <location>
        <begin position="1"/>
        <end position="18"/>
    </location>
</feature>
<comment type="subcellular location">
    <subcellularLocation>
        <location evidence="1">Membrane</location>
    </subcellularLocation>
</comment>
<evidence type="ECO:0000256" key="4">
    <source>
        <dbReference type="ARBA" id="ARBA00023136"/>
    </source>
</evidence>
<dbReference type="PANTHER" id="PTHR19256:SF65">
    <property type="entry name" value="T CELL RECEPTOR GAMMA CONSTANT 1-RELATED"/>
    <property type="match status" value="1"/>
</dbReference>
<dbReference type="EMBL" id="AAGW02035733">
    <property type="status" value="NOT_ANNOTATED_CDS"/>
    <property type="molecule type" value="Genomic_DNA"/>
</dbReference>
<keyword evidence="4" id="KW-0472">Membrane</keyword>
<dbReference type="Pfam" id="PF07686">
    <property type="entry name" value="V-set"/>
    <property type="match status" value="1"/>
</dbReference>
<accession>A0A0B4J1Q6</accession>
<evidence type="ECO:0000259" key="8">
    <source>
        <dbReference type="PROSITE" id="PS50835"/>
    </source>
</evidence>
<dbReference type="GO" id="GO:0016020">
    <property type="term" value="C:membrane"/>
    <property type="evidence" value="ECO:0007669"/>
    <property type="project" value="UniProtKB-SubCell"/>
</dbReference>